<dbReference type="PANTHER" id="PTHR12409">
    <property type="entry name" value="PREFOLDIN SUBUNIT 3"/>
    <property type="match status" value="1"/>
</dbReference>
<dbReference type="STRING" id="70415.A0A5S6QHQ8"/>
<protein>
    <submittedName>
        <fullName evidence="6">Prefoldin subunit 3</fullName>
    </submittedName>
</protein>
<dbReference type="GO" id="GO:0005737">
    <property type="term" value="C:cytoplasm"/>
    <property type="evidence" value="ECO:0007669"/>
    <property type="project" value="TreeGrafter"/>
</dbReference>
<evidence type="ECO:0000256" key="2">
    <source>
        <dbReference type="ARBA" id="ARBA00011695"/>
    </source>
</evidence>
<accession>A0A5S6QHQ8</accession>
<organism evidence="5 6">
    <name type="scientific">Trichuris muris</name>
    <name type="common">Mouse whipworm</name>
    <dbReference type="NCBI Taxonomy" id="70415"/>
    <lineage>
        <taxon>Eukaryota</taxon>
        <taxon>Metazoa</taxon>
        <taxon>Ecdysozoa</taxon>
        <taxon>Nematoda</taxon>
        <taxon>Enoplea</taxon>
        <taxon>Dorylaimia</taxon>
        <taxon>Trichinellida</taxon>
        <taxon>Trichuridae</taxon>
        <taxon>Trichuris</taxon>
    </lineage>
</organism>
<evidence type="ECO:0000313" key="5">
    <source>
        <dbReference type="Proteomes" id="UP000046395"/>
    </source>
</evidence>
<reference evidence="6" key="1">
    <citation type="submission" date="2019-12" db="UniProtKB">
        <authorList>
            <consortium name="WormBaseParasite"/>
        </authorList>
    </citation>
    <scope>IDENTIFICATION</scope>
</reference>
<keyword evidence="5" id="KW-1185">Reference proteome</keyword>
<dbReference type="GO" id="GO:0006457">
    <property type="term" value="P:protein folding"/>
    <property type="evidence" value="ECO:0007669"/>
    <property type="project" value="InterPro"/>
</dbReference>
<dbReference type="GO" id="GO:0016272">
    <property type="term" value="C:prefoldin complex"/>
    <property type="evidence" value="ECO:0007669"/>
    <property type="project" value="InterPro"/>
</dbReference>
<sequence>MLDCVVVNWYAWNASLAEPLIPVIFHSLRDTVCVRDYHSPKGKFIFVAASDSVGISLEQSLYPTAPWARLTSSLGLAFDRLCPSVRSSLRAPELLQLCPIVSGRPLEALVVFYGRCVHHLPLERVASLMTSVEDDIRFSSVPVCKLIEDVDSYITLNGEGLPKLAIQRFESSMEQYKDCEERLREHRARLLLRKEEIAASLKLCDLLEKAHKESRNVNTQFPLCDNVQVRATVPPTDRVILMLGASTMVEFTFDEARAHLRKETNRLTSKVAEFESRLDFLREQITVMELNVARIRNYVILRAPKSEKALS</sequence>
<proteinExistence type="inferred from homology"/>
<dbReference type="InterPro" id="IPR016655">
    <property type="entry name" value="PFD3"/>
</dbReference>
<feature type="coiled-coil region" evidence="4">
    <location>
        <begin position="257"/>
        <end position="291"/>
    </location>
</feature>
<dbReference type="Gene3D" id="1.10.287.370">
    <property type="match status" value="1"/>
</dbReference>
<evidence type="ECO:0000256" key="4">
    <source>
        <dbReference type="SAM" id="Coils"/>
    </source>
</evidence>
<evidence type="ECO:0000256" key="1">
    <source>
        <dbReference type="ARBA" id="ARBA00010048"/>
    </source>
</evidence>
<dbReference type="Proteomes" id="UP000046395">
    <property type="component" value="Unassembled WGS sequence"/>
</dbReference>
<dbReference type="GO" id="GO:0015631">
    <property type="term" value="F:tubulin binding"/>
    <property type="evidence" value="ECO:0007669"/>
    <property type="project" value="TreeGrafter"/>
</dbReference>
<dbReference type="SUPFAM" id="SSF46579">
    <property type="entry name" value="Prefoldin"/>
    <property type="match status" value="1"/>
</dbReference>
<comment type="similarity">
    <text evidence="1">Belongs to the prefoldin subunit alpha family.</text>
</comment>
<comment type="subunit">
    <text evidence="2">Heterohexamer of two PFD-alpha type and four PFD-beta type subunits.</text>
</comment>
<name>A0A5S6QHQ8_TRIMR</name>
<keyword evidence="4" id="KW-0175">Coiled coil</keyword>
<dbReference type="GO" id="GO:0007021">
    <property type="term" value="P:tubulin complex assembly"/>
    <property type="evidence" value="ECO:0007669"/>
    <property type="project" value="TreeGrafter"/>
</dbReference>
<dbReference type="Pfam" id="PF02996">
    <property type="entry name" value="Prefoldin"/>
    <property type="match status" value="1"/>
</dbReference>
<dbReference type="InterPro" id="IPR009053">
    <property type="entry name" value="Prefoldin"/>
</dbReference>
<evidence type="ECO:0000256" key="3">
    <source>
        <dbReference type="ARBA" id="ARBA00023186"/>
    </source>
</evidence>
<dbReference type="InterPro" id="IPR004127">
    <property type="entry name" value="Prefoldin_subunit_alpha"/>
</dbReference>
<dbReference type="CDD" id="cd23156">
    <property type="entry name" value="Prefoldin_3"/>
    <property type="match status" value="1"/>
</dbReference>
<dbReference type="GO" id="GO:0007017">
    <property type="term" value="P:microtubule-based process"/>
    <property type="evidence" value="ECO:0007669"/>
    <property type="project" value="TreeGrafter"/>
</dbReference>
<dbReference type="AlphaFoldDB" id="A0A5S6QHQ8"/>
<evidence type="ECO:0000313" key="6">
    <source>
        <dbReference type="WBParaSite" id="TMUE_2000006724.1"/>
    </source>
</evidence>
<keyword evidence="3" id="KW-0143">Chaperone</keyword>
<dbReference type="PANTHER" id="PTHR12409:SF0">
    <property type="entry name" value="PREFOLDIN SUBUNIT 3"/>
    <property type="match status" value="1"/>
</dbReference>
<dbReference type="WBParaSite" id="TMUE_2000006724.1">
    <property type="protein sequence ID" value="TMUE_2000006724.1"/>
    <property type="gene ID" value="WBGene00292859"/>
</dbReference>